<dbReference type="AlphaFoldDB" id="A0A212ELC4"/>
<dbReference type="GO" id="GO:0016301">
    <property type="term" value="F:kinase activity"/>
    <property type="evidence" value="ECO:0007669"/>
    <property type="project" value="UniProtKB-KW"/>
</dbReference>
<feature type="region of interest" description="Disordered" evidence="2">
    <location>
        <begin position="307"/>
        <end position="376"/>
    </location>
</feature>
<organism evidence="3 4">
    <name type="scientific">Danaus plexippus plexippus</name>
    <dbReference type="NCBI Taxonomy" id="278856"/>
    <lineage>
        <taxon>Eukaryota</taxon>
        <taxon>Metazoa</taxon>
        <taxon>Ecdysozoa</taxon>
        <taxon>Arthropoda</taxon>
        <taxon>Hexapoda</taxon>
        <taxon>Insecta</taxon>
        <taxon>Pterygota</taxon>
        <taxon>Neoptera</taxon>
        <taxon>Endopterygota</taxon>
        <taxon>Lepidoptera</taxon>
        <taxon>Glossata</taxon>
        <taxon>Ditrysia</taxon>
        <taxon>Papilionoidea</taxon>
        <taxon>Nymphalidae</taxon>
        <taxon>Danainae</taxon>
        <taxon>Danaini</taxon>
        <taxon>Danaina</taxon>
        <taxon>Danaus</taxon>
        <taxon>Danaus</taxon>
    </lineage>
</organism>
<dbReference type="PROSITE" id="PS50082">
    <property type="entry name" value="WD_REPEATS_2"/>
    <property type="match status" value="1"/>
</dbReference>
<dbReference type="EMBL" id="AGBW02014084">
    <property type="protein sequence ID" value="OWR42283.1"/>
    <property type="molecule type" value="Genomic_DNA"/>
</dbReference>
<sequence>MDEIVVGTYEGFLLGYSLQPEDDRTILKQTFATSSHTAAVRCLSIAGKFLASGGTDDKVVIIDLKTRKEHTVLMNHDGTVNTVAFTNGGTHLLTGSDDGSVIVTRTGNWQIEKIWKKAHGGQPVTTIVVHPSDKLALSIGGDKTLRTWNLIKGRPAFTINLGSKGVGLPTEIKFSPSGDRFSLISLQNVDVWTISKAGLEKRLTCNSKPSTTQWTNDDELFVGLENGNIIKFTVSETKAQTYQAYKQRVKCMHYENSNLYSASSNGVLKAWHVDDDNLQEICSTNISCRVTCIALNRQRHLIKKEENCEDDGKASGLSDNEDKSNESDDSEIVERPPAKRQPGAFVKISYDENNIESPPAKKTKRKKKNKKKNKTE</sequence>
<keyword evidence="3" id="KW-0808">Transferase</keyword>
<feature type="compositionally biased region" description="Basic residues" evidence="2">
    <location>
        <begin position="361"/>
        <end position="376"/>
    </location>
</feature>
<dbReference type="InterPro" id="IPR036322">
    <property type="entry name" value="WD40_repeat_dom_sf"/>
</dbReference>
<dbReference type="STRING" id="278856.A0A212ELC4"/>
<comment type="caution">
    <text evidence="3">The sequence shown here is derived from an EMBL/GenBank/DDBJ whole genome shotgun (WGS) entry which is preliminary data.</text>
</comment>
<evidence type="ECO:0000313" key="3">
    <source>
        <dbReference type="EMBL" id="OWR42283.1"/>
    </source>
</evidence>
<reference evidence="3 4" key="1">
    <citation type="journal article" date="2011" name="Cell">
        <title>The monarch butterfly genome yields insights into long-distance migration.</title>
        <authorList>
            <person name="Zhan S."/>
            <person name="Merlin C."/>
            <person name="Boore J.L."/>
            <person name="Reppert S.M."/>
        </authorList>
    </citation>
    <scope>NUCLEOTIDE SEQUENCE [LARGE SCALE GENOMIC DNA]</scope>
    <source>
        <strain evidence="3">F-2</strain>
    </source>
</reference>
<gene>
    <name evidence="3" type="ORF">KGM_207294</name>
</gene>
<evidence type="ECO:0000256" key="1">
    <source>
        <dbReference type="ARBA" id="ARBA00045213"/>
    </source>
</evidence>
<keyword evidence="4" id="KW-1185">Reference proteome</keyword>
<comment type="function">
    <text evidence="1">Negatively regulates the PAK1 kinase. PAK1 is a member of the PAK kinase family, which has been shown to play a positive role in the regulation of signaling pathways involving MAPK8 and RELA. PAK1 exists as an inactive homodimer, which is activated by binding of small GTPases such as CDC42 to an N-terminal regulatory domain. PAK1IP1 also binds to the N-terminus of PAK1, and inhibits the specific activation of PAK1 by CDC42. May be involved in ribosomal large subunit assembly.</text>
</comment>
<dbReference type="Pfam" id="PF00400">
    <property type="entry name" value="WD40"/>
    <property type="match status" value="3"/>
</dbReference>
<dbReference type="SUPFAM" id="SSF50978">
    <property type="entry name" value="WD40 repeat-like"/>
    <property type="match status" value="1"/>
</dbReference>
<dbReference type="Gene3D" id="2.130.10.10">
    <property type="entry name" value="YVTN repeat-like/Quinoprotein amine dehydrogenase"/>
    <property type="match status" value="2"/>
</dbReference>
<dbReference type="Proteomes" id="UP000007151">
    <property type="component" value="Unassembled WGS sequence"/>
</dbReference>
<dbReference type="InterPro" id="IPR001680">
    <property type="entry name" value="WD40_rpt"/>
</dbReference>
<name>A0A212ELC4_DANPL</name>
<accession>A0A212ELC4</accession>
<proteinExistence type="predicted"/>
<evidence type="ECO:0000256" key="2">
    <source>
        <dbReference type="SAM" id="MobiDB-lite"/>
    </source>
</evidence>
<protein>
    <submittedName>
        <fullName evidence="3">P21-activated protein kinase-interacting protein 1</fullName>
    </submittedName>
</protein>
<dbReference type="PANTHER" id="PTHR44675:SF1">
    <property type="entry name" value="P21-ACTIVATED PROTEIN KINASE-INTERACTING PROTEIN 1"/>
    <property type="match status" value="1"/>
</dbReference>
<evidence type="ECO:0000313" key="4">
    <source>
        <dbReference type="Proteomes" id="UP000007151"/>
    </source>
</evidence>
<dbReference type="FunCoup" id="A0A212ELC4">
    <property type="interactions" value="1515"/>
</dbReference>
<keyword evidence="3" id="KW-0418">Kinase</keyword>
<dbReference type="eggNOG" id="KOG0294">
    <property type="taxonomic scope" value="Eukaryota"/>
</dbReference>
<feature type="compositionally biased region" description="Basic and acidic residues" evidence="2">
    <location>
        <begin position="320"/>
        <end position="337"/>
    </location>
</feature>
<dbReference type="OrthoDB" id="308449at2759"/>
<dbReference type="InterPro" id="IPR051959">
    <property type="entry name" value="PAK1-Kinase_Regulator"/>
</dbReference>
<dbReference type="PANTHER" id="PTHR44675">
    <property type="entry name" value="PAK1 INTERACTING PROTEIN 1"/>
    <property type="match status" value="1"/>
</dbReference>
<dbReference type="KEGG" id="dpl:KGM_207294"/>
<dbReference type="SMART" id="SM00320">
    <property type="entry name" value="WD40"/>
    <property type="match status" value="4"/>
</dbReference>
<dbReference type="InterPro" id="IPR015943">
    <property type="entry name" value="WD40/YVTN_repeat-like_dom_sf"/>
</dbReference>